<proteinExistence type="predicted"/>
<dbReference type="InterPro" id="IPR029045">
    <property type="entry name" value="ClpP/crotonase-like_dom_sf"/>
</dbReference>
<reference evidence="3 4" key="1">
    <citation type="journal article" date="2012" name="ISME J.">
        <title>Genomic insights to SAR86, an abundant and uncultivated marine bacterial lineage.</title>
        <authorList>
            <person name="Dupont C.L."/>
            <person name="Rusch D.B."/>
            <person name="Yooseph S."/>
            <person name="Lombardo M.J."/>
            <person name="Richter R.A."/>
            <person name="Valas R."/>
            <person name="Novotny M."/>
            <person name="Yee-Greenbaum J."/>
            <person name="Selengut J.D."/>
            <person name="Haft D.H."/>
            <person name="Halpern A.L."/>
            <person name="Lasken R.S."/>
            <person name="Nealson K."/>
            <person name="Friedman R."/>
            <person name="Venter J.C."/>
        </authorList>
    </citation>
    <scope>NUCLEOTIDE SEQUENCE [LARGE SCALE GENOMIC DNA]</scope>
</reference>
<dbReference type="Gene3D" id="3.90.226.10">
    <property type="entry name" value="2-enoyl-CoA Hydratase, Chain A, domain 1"/>
    <property type="match status" value="2"/>
</dbReference>
<evidence type="ECO:0000313" key="4">
    <source>
        <dbReference type="Proteomes" id="UP000010116"/>
    </source>
</evidence>
<protein>
    <submittedName>
        <fullName evidence="3">Methylcrotonoyl-CoA carboxylase beta chain</fullName>
    </submittedName>
</protein>
<dbReference type="SUPFAM" id="SSF52096">
    <property type="entry name" value="ClpP/crotonase"/>
    <property type="match status" value="2"/>
</dbReference>
<name>J5KKZ7_9GAMM</name>
<accession>J5KKZ7</accession>
<dbReference type="InterPro" id="IPR045190">
    <property type="entry name" value="MCCB/AccD1-like"/>
</dbReference>
<feature type="domain" description="CoA carboxyltransferase C-terminal" evidence="2">
    <location>
        <begin position="297"/>
        <end position="552"/>
    </location>
</feature>
<dbReference type="AlphaFoldDB" id="J5KKZ7"/>
<feature type="domain" description="CoA carboxyltransferase N-terminal" evidence="1">
    <location>
        <begin position="28"/>
        <end position="294"/>
    </location>
</feature>
<dbReference type="PROSITE" id="PS50980">
    <property type="entry name" value="COA_CT_NTER"/>
    <property type="match status" value="1"/>
</dbReference>
<dbReference type="FunFam" id="3.90.226.10:FF:000030">
    <property type="entry name" value="Acetyl-CoA carboxylase carboxyltransferase subunit"/>
    <property type="match status" value="1"/>
</dbReference>
<dbReference type="EMBL" id="JH611185">
    <property type="protein sequence ID" value="EJP73036.1"/>
    <property type="molecule type" value="Genomic_DNA"/>
</dbReference>
<dbReference type="FunFam" id="3.90.226.10:FF:000021">
    <property type="entry name" value="Acetyl-CoA carboxylase carboxyltransferase subunit"/>
    <property type="match status" value="1"/>
</dbReference>
<dbReference type="InterPro" id="IPR034733">
    <property type="entry name" value="AcCoA_carboxyl_beta"/>
</dbReference>
<dbReference type="PROSITE" id="PS50989">
    <property type="entry name" value="COA_CT_CTER"/>
    <property type="match status" value="1"/>
</dbReference>
<dbReference type="Pfam" id="PF01039">
    <property type="entry name" value="Carboxyl_trans"/>
    <property type="match status" value="1"/>
</dbReference>
<gene>
    <name evidence="3" type="ORF">NT02SARS_0770</name>
</gene>
<dbReference type="GO" id="GO:0016874">
    <property type="term" value="F:ligase activity"/>
    <property type="evidence" value="ECO:0007669"/>
    <property type="project" value="InterPro"/>
</dbReference>
<dbReference type="PANTHER" id="PTHR22855:SF46">
    <property type="entry name" value="METHYLCROTONOYL-COA CARBOXYLASE"/>
    <property type="match status" value="1"/>
</dbReference>
<evidence type="ECO:0000259" key="2">
    <source>
        <dbReference type="PROSITE" id="PS50989"/>
    </source>
</evidence>
<dbReference type="Proteomes" id="UP000010116">
    <property type="component" value="Unassembled WGS sequence"/>
</dbReference>
<evidence type="ECO:0000313" key="3">
    <source>
        <dbReference type="EMBL" id="EJP73036.1"/>
    </source>
</evidence>
<evidence type="ECO:0000259" key="1">
    <source>
        <dbReference type="PROSITE" id="PS50980"/>
    </source>
</evidence>
<dbReference type="InterPro" id="IPR011762">
    <property type="entry name" value="COA_CT_N"/>
</dbReference>
<dbReference type="HOGENOM" id="CLU_018822_0_1_6"/>
<dbReference type="InterPro" id="IPR011763">
    <property type="entry name" value="COA_CT_C"/>
</dbReference>
<organism evidence="3 4">
    <name type="scientific">SAR86 cluster bacterium SAR86B</name>
    <dbReference type="NCBI Taxonomy" id="1123867"/>
    <lineage>
        <taxon>Bacteria</taxon>
        <taxon>Pseudomonadati</taxon>
        <taxon>Pseudomonadota</taxon>
        <taxon>Gammaproteobacteria</taxon>
        <taxon>SAR86 cluster</taxon>
    </lineage>
</organism>
<dbReference type="PANTHER" id="PTHR22855">
    <property type="entry name" value="ACETYL, PROPIONYL, PYRUVATE, AND GLUTACONYL CARBOXYLASE-RELATED"/>
    <property type="match status" value="1"/>
</dbReference>
<sequence>MKTKNIAPVFKSNLDAKTEEFQKNKAMMLDKIDFLDSLLDQAELGGGKHHHDRLAKKGKLPVRERVLNLLDQDSPFLEISPYAAYGTDYTVGGGCVCGVGIVAGVECVIFANDPSVKAGAMTVYVGEKWARAIEISRVNKIPFINFVESAGGDLSMGTGSKSGQIPIAPTLQTTHFAATGRFFYEMTELSKMRIPVISIVFGSSTAGGAYQPGMSDYNIFIKKQSKVFLAGPPLVKMATGEESDDETLGGAEMHSNTSGLSDYLAENEMDALRICREVVSHLDWEKLGPKPKKVSEEPKYNKEDLLGIISEDLKSPVDIKEIISRITDGSKFEEFKPLYGSTMVCGWSTIYGYQVGLIGNNGPIYPEAAEKAATFIQLCNKRNIPIIFLQNVTGFLVGKDFERQAIIKKGSQMINAVSNSTVPHITIIVGASYGAGTYAMSGRAYNNRFTFLWPTAKIAVMGPEQIAGVMSIVRRAKAQRIGEKFDEKADKEIVNMVQAAAENLSHALVASSMMTDDGIIDPRDTRTVIGFCLSVCANTTIEGATEFGVFRL</sequence>